<dbReference type="Pfam" id="PF13480">
    <property type="entry name" value="Acetyltransf_6"/>
    <property type="match status" value="1"/>
</dbReference>
<evidence type="ECO:0000256" key="6">
    <source>
        <dbReference type="ARBA" id="ARBA00023316"/>
    </source>
</evidence>
<dbReference type="GO" id="GO:0009252">
    <property type="term" value="P:peptidoglycan biosynthetic process"/>
    <property type="evidence" value="ECO:0007669"/>
    <property type="project" value="UniProtKB-KW"/>
</dbReference>
<dbReference type="EMBL" id="DSTK01000041">
    <property type="protein sequence ID" value="HFK98617.1"/>
    <property type="molecule type" value="Genomic_DNA"/>
</dbReference>
<sequence>MIHVAPLNPTLAGSWDAYVLAHPQGTPFHLLAWKTVVERSFGHRPCYWIAQECRGSSWRTVGILPAFVLKSPFFGRYVSSVPFAEKGGPLADEPAIAEALMHAAVDYARSLKLDYVELRNERPLKGLPVKERYVTFRKEMAPDPEKNLNAIPRKSRRMVRVGLQAGLRSRADRALLPTFYAILATNFHRLGTPVFSYRYFRTLLDVFGEAAEVRVVYTAEGHPIAGVLSFFYQDVVMPYYAGSLAEYRHLAPNDFMYYDLMRRACTRGYRWFDFGRSKIDTGSYAFKKHWGFEPKPLPYQYILLNAQEIPDLSPANPKYQRRIELWRRLPHWVTRLAGPPIARFLA</sequence>
<dbReference type="NCBIfam" id="TIGR03019">
    <property type="entry name" value="pepcterm_femAB"/>
    <property type="match status" value="1"/>
</dbReference>
<dbReference type="InterPro" id="IPR003447">
    <property type="entry name" value="FEMABX"/>
</dbReference>
<proteinExistence type="inferred from homology"/>
<dbReference type="GO" id="GO:0008360">
    <property type="term" value="P:regulation of cell shape"/>
    <property type="evidence" value="ECO:0007669"/>
    <property type="project" value="UniProtKB-KW"/>
</dbReference>
<accession>A0A832EBQ9</accession>
<evidence type="ECO:0000256" key="4">
    <source>
        <dbReference type="ARBA" id="ARBA00022984"/>
    </source>
</evidence>
<dbReference type="InterPro" id="IPR050644">
    <property type="entry name" value="PG_Glycine_Bridge_Synth"/>
</dbReference>
<evidence type="ECO:0000259" key="7">
    <source>
        <dbReference type="Pfam" id="PF13480"/>
    </source>
</evidence>
<dbReference type="GO" id="GO:0016755">
    <property type="term" value="F:aminoacyltransferase activity"/>
    <property type="evidence" value="ECO:0007669"/>
    <property type="project" value="InterPro"/>
</dbReference>
<comment type="caution">
    <text evidence="8">The sequence shown here is derived from an EMBL/GenBank/DDBJ whole genome shotgun (WGS) entry which is preliminary data.</text>
</comment>
<dbReference type="Gene3D" id="3.40.630.30">
    <property type="match status" value="1"/>
</dbReference>
<dbReference type="PANTHER" id="PTHR36174">
    <property type="entry name" value="LIPID II:GLYCINE GLYCYLTRANSFERASE"/>
    <property type="match status" value="1"/>
</dbReference>
<evidence type="ECO:0000313" key="8">
    <source>
        <dbReference type="EMBL" id="HFK98617.1"/>
    </source>
</evidence>
<feature type="domain" description="BioF2-like acetyltransferase" evidence="7">
    <location>
        <begin position="150"/>
        <end position="288"/>
    </location>
</feature>
<keyword evidence="5" id="KW-0012">Acyltransferase</keyword>
<evidence type="ECO:0000256" key="3">
    <source>
        <dbReference type="ARBA" id="ARBA00022960"/>
    </source>
</evidence>
<keyword evidence="2" id="KW-0808">Transferase</keyword>
<dbReference type="SUPFAM" id="SSF55729">
    <property type="entry name" value="Acyl-CoA N-acyltransferases (Nat)"/>
    <property type="match status" value="1"/>
</dbReference>
<comment type="similarity">
    <text evidence="1">Belongs to the FemABX family.</text>
</comment>
<dbReference type="AlphaFoldDB" id="A0A832EBQ9"/>
<keyword evidence="3" id="KW-0133">Cell shape</keyword>
<gene>
    <name evidence="8" type="ORF">ENS06_14990</name>
</gene>
<dbReference type="InterPro" id="IPR017469">
    <property type="entry name" value="PEP-CTERM_FemAB-rel"/>
</dbReference>
<dbReference type="PROSITE" id="PS51191">
    <property type="entry name" value="FEMABX"/>
    <property type="match status" value="1"/>
</dbReference>
<reference evidence="8" key="1">
    <citation type="journal article" date="2020" name="mSystems">
        <title>Genome- and Community-Level Interaction Insights into Carbon Utilization and Element Cycling Functions of Hydrothermarchaeota in Hydrothermal Sediment.</title>
        <authorList>
            <person name="Zhou Z."/>
            <person name="Liu Y."/>
            <person name="Xu W."/>
            <person name="Pan J."/>
            <person name="Luo Z.H."/>
            <person name="Li M."/>
        </authorList>
    </citation>
    <scope>NUCLEOTIDE SEQUENCE [LARGE SCALE GENOMIC DNA]</scope>
    <source>
        <strain evidence="8">SpSt-456</strain>
    </source>
</reference>
<keyword evidence="4" id="KW-0573">Peptidoglycan synthesis</keyword>
<organism evidence="8">
    <name type="scientific">Desulfacinum infernum</name>
    <dbReference type="NCBI Taxonomy" id="35837"/>
    <lineage>
        <taxon>Bacteria</taxon>
        <taxon>Pseudomonadati</taxon>
        <taxon>Thermodesulfobacteriota</taxon>
        <taxon>Syntrophobacteria</taxon>
        <taxon>Syntrophobacterales</taxon>
        <taxon>Syntrophobacteraceae</taxon>
        <taxon>Desulfacinum</taxon>
    </lineage>
</organism>
<evidence type="ECO:0000256" key="2">
    <source>
        <dbReference type="ARBA" id="ARBA00022679"/>
    </source>
</evidence>
<dbReference type="PANTHER" id="PTHR36174:SF1">
    <property type="entry name" value="LIPID II:GLYCINE GLYCYLTRANSFERASE"/>
    <property type="match status" value="1"/>
</dbReference>
<evidence type="ECO:0000256" key="5">
    <source>
        <dbReference type="ARBA" id="ARBA00023315"/>
    </source>
</evidence>
<keyword evidence="6" id="KW-0961">Cell wall biogenesis/degradation</keyword>
<protein>
    <submittedName>
        <fullName evidence="8">FemAB family PEP-CTERM system-associated protein</fullName>
    </submittedName>
</protein>
<evidence type="ECO:0000256" key="1">
    <source>
        <dbReference type="ARBA" id="ARBA00009943"/>
    </source>
</evidence>
<dbReference type="InterPro" id="IPR016181">
    <property type="entry name" value="Acyl_CoA_acyltransferase"/>
</dbReference>
<name>A0A832EBQ9_9BACT</name>
<dbReference type="GO" id="GO:0071555">
    <property type="term" value="P:cell wall organization"/>
    <property type="evidence" value="ECO:0007669"/>
    <property type="project" value="UniProtKB-KW"/>
</dbReference>
<dbReference type="InterPro" id="IPR038740">
    <property type="entry name" value="BioF2-like_GNAT_dom"/>
</dbReference>